<dbReference type="InterPro" id="IPR057727">
    <property type="entry name" value="WCX_dom"/>
</dbReference>
<proteinExistence type="predicted"/>
<feature type="domain" description="HTH deoR-type" evidence="4">
    <location>
        <begin position="2"/>
        <end position="57"/>
    </location>
</feature>
<dbReference type="GO" id="GO:0003700">
    <property type="term" value="F:DNA-binding transcription factor activity"/>
    <property type="evidence" value="ECO:0007669"/>
    <property type="project" value="InterPro"/>
</dbReference>
<dbReference type="PROSITE" id="PS51000">
    <property type="entry name" value="HTH_DEOR_2"/>
    <property type="match status" value="1"/>
</dbReference>
<dbReference type="SUPFAM" id="SSF46785">
    <property type="entry name" value="Winged helix' DNA-binding domain"/>
    <property type="match status" value="1"/>
</dbReference>
<dbReference type="InterPro" id="IPR028349">
    <property type="entry name" value="PafC-like"/>
</dbReference>
<dbReference type="Gene3D" id="1.10.10.10">
    <property type="entry name" value="Winged helix-like DNA-binding domain superfamily/Winged helix DNA-binding domain"/>
    <property type="match status" value="1"/>
</dbReference>
<protein>
    <recommendedName>
        <fullName evidence="4">HTH deoR-type domain-containing protein</fullName>
    </recommendedName>
</protein>
<accession>E6PF26</accession>
<dbReference type="AlphaFoldDB" id="E6PF26"/>
<dbReference type="InterPro" id="IPR036390">
    <property type="entry name" value="WH_DNA-bd_sf"/>
</dbReference>
<evidence type="ECO:0000313" key="5">
    <source>
        <dbReference type="EMBL" id="CBH75062.1"/>
    </source>
</evidence>
<keyword evidence="2" id="KW-0804">Transcription</keyword>
<dbReference type="PROSITE" id="PS52050">
    <property type="entry name" value="WYL"/>
    <property type="match status" value="1"/>
</dbReference>
<organism evidence="5">
    <name type="scientific">mine drainage metagenome</name>
    <dbReference type="NCBI Taxonomy" id="410659"/>
    <lineage>
        <taxon>unclassified sequences</taxon>
        <taxon>metagenomes</taxon>
        <taxon>ecological metagenomes</taxon>
    </lineage>
</organism>
<dbReference type="InterPro" id="IPR013196">
    <property type="entry name" value="HTH_11"/>
</dbReference>
<feature type="region of interest" description="Disordered" evidence="3">
    <location>
        <begin position="311"/>
        <end position="338"/>
    </location>
</feature>
<dbReference type="PANTHER" id="PTHR34580">
    <property type="match status" value="1"/>
</dbReference>
<dbReference type="InterPro" id="IPR001034">
    <property type="entry name" value="DeoR_HTH"/>
</dbReference>
<dbReference type="InterPro" id="IPR026881">
    <property type="entry name" value="WYL_dom"/>
</dbReference>
<reference evidence="5" key="1">
    <citation type="submission" date="2009-10" db="EMBL/GenBank/DDBJ databases">
        <title>Diversity of trophic interactions inside an arsenic-rich microbial ecosystem.</title>
        <authorList>
            <person name="Bertin P.N."/>
            <person name="Heinrich-Salmeron A."/>
            <person name="Pelletier E."/>
            <person name="Goulhen-Chollet F."/>
            <person name="Arsene-Ploetze F."/>
            <person name="Gallien S."/>
            <person name="Calteau A."/>
            <person name="Vallenet D."/>
            <person name="Casiot C."/>
            <person name="Chane-Woon-Ming B."/>
            <person name="Giloteaux L."/>
            <person name="Barakat M."/>
            <person name="Bonnefoy V."/>
            <person name="Bruneel O."/>
            <person name="Chandler M."/>
            <person name="Cleiss J."/>
            <person name="Duran R."/>
            <person name="Elbaz-Poulichet F."/>
            <person name="Fonknechten N."/>
            <person name="Lauga B."/>
            <person name="Mornico D."/>
            <person name="Ortet P."/>
            <person name="Schaeffer C."/>
            <person name="Siguier P."/>
            <person name="Alexander Thil Smith A."/>
            <person name="Van Dorsselaer A."/>
            <person name="Weissenbach J."/>
            <person name="Medigue C."/>
            <person name="Le Paslier D."/>
        </authorList>
    </citation>
    <scope>NUCLEOTIDE SEQUENCE</scope>
</reference>
<evidence type="ECO:0000256" key="1">
    <source>
        <dbReference type="ARBA" id="ARBA00023015"/>
    </source>
</evidence>
<comment type="caution">
    <text evidence="5">The sequence shown here is derived from an EMBL/GenBank/DDBJ whole genome shotgun (WGS) entry which is preliminary data.</text>
</comment>
<keyword evidence="1" id="KW-0805">Transcription regulation</keyword>
<evidence type="ECO:0000256" key="3">
    <source>
        <dbReference type="SAM" id="MobiDB-lite"/>
    </source>
</evidence>
<dbReference type="Pfam" id="PF08279">
    <property type="entry name" value="HTH_11"/>
    <property type="match status" value="1"/>
</dbReference>
<sequence length="338" mass="38155">MKADRLVELLLLLQARPRCTARELAGELEVSERTIYRDVEALGAAGVPVFAERGANGGIALSEGYRRALLQFGDEEIQALFISGSALVADLGLAGKGERALEKLRGGLSDIQRRAAESVRGRVFIDQRRWFQSDPSVERLSLLRRAVWDDRIISLQYKDREGKASDRLAEAYGLVSKAGVWYLIARTDAGFRSFRVDRMVEVRVEERRFERDLTFELEGYWREMAARMNSERPTFAAIVRIDDEDVRATLCGYYRTECVRPDDAKVVRVYFSSKNAAVRNAIAWGDSVELLEPRSARAAVARRARDMAERYSAMRLKSPSNSATKRKKRAAPAPSITR</sequence>
<dbReference type="Pfam" id="PF13280">
    <property type="entry name" value="WYL"/>
    <property type="match status" value="1"/>
</dbReference>
<dbReference type="PANTHER" id="PTHR34580:SF1">
    <property type="entry name" value="PROTEIN PAFC"/>
    <property type="match status" value="1"/>
</dbReference>
<evidence type="ECO:0000259" key="4">
    <source>
        <dbReference type="PROSITE" id="PS51000"/>
    </source>
</evidence>
<gene>
    <name evidence="5" type="ORF">CARN1_0237</name>
</gene>
<dbReference type="Pfam" id="PF25583">
    <property type="entry name" value="WCX"/>
    <property type="match status" value="1"/>
</dbReference>
<dbReference type="InterPro" id="IPR051534">
    <property type="entry name" value="CBASS_pafABC_assoc_protein"/>
</dbReference>
<evidence type="ECO:0000256" key="2">
    <source>
        <dbReference type="ARBA" id="ARBA00023163"/>
    </source>
</evidence>
<dbReference type="InterPro" id="IPR036388">
    <property type="entry name" value="WH-like_DNA-bd_sf"/>
</dbReference>
<dbReference type="EMBL" id="CABL01000005">
    <property type="protein sequence ID" value="CBH75062.1"/>
    <property type="molecule type" value="Genomic_DNA"/>
</dbReference>
<dbReference type="PIRSF" id="PIRSF016838">
    <property type="entry name" value="PafC"/>
    <property type="match status" value="1"/>
</dbReference>
<name>E6PF26_9ZZZZ</name>